<sequence length="99" mass="11157">MGEAKELEFELDSVESDELRVGCWVRFVRDRPGGLAVRILGSGSHDSKKMGMLPDASRSGPAPFQAHHPCRRRQFSSLIRPVYPVQESELRVNLCILHL</sequence>
<proteinExistence type="predicted"/>
<name>A0A7C9A4C5_OPUST</name>
<dbReference type="AlphaFoldDB" id="A0A7C9A4C5"/>
<reference evidence="2" key="2">
    <citation type="submission" date="2020-07" db="EMBL/GenBank/DDBJ databases">
        <authorList>
            <person name="Vera ALvarez R."/>
            <person name="Arias-Moreno D.M."/>
            <person name="Jimenez-Jacinto V."/>
            <person name="Jimenez-Bremont J.F."/>
            <person name="Swaminathan K."/>
            <person name="Moose S.P."/>
            <person name="Guerrero-Gonzalez M.L."/>
            <person name="Marino-Ramirez L."/>
            <person name="Landsman D."/>
            <person name="Rodriguez-Kessler M."/>
            <person name="Delgado-Sanchez P."/>
        </authorList>
    </citation>
    <scope>NUCLEOTIDE SEQUENCE</scope>
    <source>
        <tissue evidence="2">Cladode</tissue>
    </source>
</reference>
<evidence type="ECO:0000313" key="2">
    <source>
        <dbReference type="EMBL" id="MBA4659172.1"/>
    </source>
</evidence>
<reference evidence="2" key="1">
    <citation type="journal article" date="2013" name="J. Plant Res.">
        <title>Effect of fungi and light on seed germination of three Opuntia species from semiarid lands of central Mexico.</title>
        <authorList>
            <person name="Delgado-Sanchez P."/>
            <person name="Jimenez-Bremont J.F."/>
            <person name="Guerrero-Gonzalez Mde L."/>
            <person name="Flores J."/>
        </authorList>
    </citation>
    <scope>NUCLEOTIDE SEQUENCE</scope>
    <source>
        <tissue evidence="2">Cladode</tissue>
    </source>
</reference>
<evidence type="ECO:0000256" key="1">
    <source>
        <dbReference type="SAM" id="MobiDB-lite"/>
    </source>
</evidence>
<organism evidence="2">
    <name type="scientific">Opuntia streptacantha</name>
    <name type="common">Prickly pear cactus</name>
    <name type="synonym">Opuntia cardona</name>
    <dbReference type="NCBI Taxonomy" id="393608"/>
    <lineage>
        <taxon>Eukaryota</taxon>
        <taxon>Viridiplantae</taxon>
        <taxon>Streptophyta</taxon>
        <taxon>Embryophyta</taxon>
        <taxon>Tracheophyta</taxon>
        <taxon>Spermatophyta</taxon>
        <taxon>Magnoliopsida</taxon>
        <taxon>eudicotyledons</taxon>
        <taxon>Gunneridae</taxon>
        <taxon>Pentapetalae</taxon>
        <taxon>Caryophyllales</taxon>
        <taxon>Cactineae</taxon>
        <taxon>Cactaceae</taxon>
        <taxon>Opuntioideae</taxon>
        <taxon>Opuntia</taxon>
    </lineage>
</organism>
<dbReference type="EMBL" id="GISG01203070">
    <property type="protein sequence ID" value="MBA4659172.1"/>
    <property type="molecule type" value="Transcribed_RNA"/>
</dbReference>
<protein>
    <submittedName>
        <fullName evidence="2">Uncharacterized protein</fullName>
    </submittedName>
</protein>
<accession>A0A7C9A4C5</accession>
<feature type="region of interest" description="Disordered" evidence="1">
    <location>
        <begin position="46"/>
        <end position="66"/>
    </location>
</feature>